<dbReference type="AlphaFoldDB" id="A0A1I2TWM2"/>
<evidence type="ECO:0000259" key="3">
    <source>
        <dbReference type="Pfam" id="PF00535"/>
    </source>
</evidence>
<keyword evidence="2" id="KW-1133">Transmembrane helix</keyword>
<dbReference type="Proteomes" id="UP000199229">
    <property type="component" value="Unassembled WGS sequence"/>
</dbReference>
<feature type="domain" description="Glycosyltransferase 2-like" evidence="3">
    <location>
        <begin position="90"/>
        <end position="212"/>
    </location>
</feature>
<feature type="transmembrane region" description="Helical" evidence="2">
    <location>
        <begin position="328"/>
        <end position="351"/>
    </location>
</feature>
<feature type="region of interest" description="Disordered" evidence="1">
    <location>
        <begin position="35"/>
        <end position="61"/>
    </location>
</feature>
<dbReference type="Gene3D" id="3.90.550.10">
    <property type="entry name" value="Spore Coat Polysaccharide Biosynthesis Protein SpsA, Chain A"/>
    <property type="match status" value="1"/>
</dbReference>
<dbReference type="InterPro" id="IPR001173">
    <property type="entry name" value="Glyco_trans_2-like"/>
</dbReference>
<dbReference type="GO" id="GO:0016740">
    <property type="term" value="F:transferase activity"/>
    <property type="evidence" value="ECO:0007669"/>
    <property type="project" value="UniProtKB-KW"/>
</dbReference>
<name>A0A1I2TWM2_9HYPH</name>
<reference evidence="5" key="1">
    <citation type="submission" date="2016-10" db="EMBL/GenBank/DDBJ databases">
        <authorList>
            <person name="Varghese N."/>
            <person name="Submissions S."/>
        </authorList>
    </citation>
    <scope>NUCLEOTIDE SEQUENCE [LARGE SCALE GENOMIC DNA]</scope>
    <source>
        <strain evidence="5">Gh-105</strain>
    </source>
</reference>
<evidence type="ECO:0000313" key="4">
    <source>
        <dbReference type="EMBL" id="SFG69133.1"/>
    </source>
</evidence>
<keyword evidence="2" id="KW-0472">Membrane</keyword>
<evidence type="ECO:0000256" key="2">
    <source>
        <dbReference type="SAM" id="Phobius"/>
    </source>
</evidence>
<dbReference type="EMBL" id="FOPM01000008">
    <property type="protein sequence ID" value="SFG69133.1"/>
    <property type="molecule type" value="Genomic_DNA"/>
</dbReference>
<accession>A0A1I2TWM2</accession>
<organism evidence="4 5">
    <name type="scientific">Methylobacterium gossipiicola</name>
    <dbReference type="NCBI Taxonomy" id="582675"/>
    <lineage>
        <taxon>Bacteria</taxon>
        <taxon>Pseudomonadati</taxon>
        <taxon>Pseudomonadota</taxon>
        <taxon>Alphaproteobacteria</taxon>
        <taxon>Hyphomicrobiales</taxon>
        <taxon>Methylobacteriaceae</taxon>
        <taxon>Methylobacterium</taxon>
    </lineage>
</organism>
<evidence type="ECO:0000256" key="1">
    <source>
        <dbReference type="SAM" id="MobiDB-lite"/>
    </source>
</evidence>
<dbReference type="RefSeq" id="WP_244528660.1">
    <property type="nucleotide sequence ID" value="NZ_FOPM01000008.1"/>
</dbReference>
<dbReference type="InterPro" id="IPR029044">
    <property type="entry name" value="Nucleotide-diphossugar_trans"/>
</dbReference>
<dbReference type="STRING" id="582675.SAMN05192565_10877"/>
<protein>
    <submittedName>
        <fullName evidence="4">Glycosyltransferase like family 2</fullName>
    </submittedName>
</protein>
<keyword evidence="4" id="KW-0808">Transferase</keyword>
<keyword evidence="5" id="KW-1185">Reference proteome</keyword>
<proteinExistence type="predicted"/>
<sequence length="426" mass="44052">MILALAILSVLLALLPAVLAAVNLAALRMRTYQGHRGSPPLEGKGQGELSDRSGNGPHLTPALSFQERESVAPEVDSSRLPNSSAIPDVSILIPARDEAATIVGTVRAALATTGVTIEVLVGDDHSTDATASLVQEIAATDPRARLLAVPPLPEGWTGKNHACSVLAAAARGPHLLFIDADVTLAPGGAAALAAHAVDTGAALVSAVPRQRMETLGERLTVPMIGFLLVGYLPIPMMRGSLRPSLGAACGQLVLVDGAVYAASGGHGAIRAFLHDGVLLARLFRRAGHRTDLVAGAALATCRMYRTWGEAWAGFSKNAHEGMATPRALPVWTTLLFGGHILPVAILVLAGFGLVGPGAAGLACLALLLSLGARAAITLAMREPWTTIPLHPLTVAVALAIQWNVLLRRKTAGAAVWKGRSYPLNGA</sequence>
<gene>
    <name evidence="4" type="ORF">SAMN05192565_10877</name>
</gene>
<dbReference type="PANTHER" id="PTHR43646">
    <property type="entry name" value="GLYCOSYLTRANSFERASE"/>
    <property type="match status" value="1"/>
</dbReference>
<keyword evidence="2" id="KW-0812">Transmembrane</keyword>
<feature type="transmembrane region" description="Helical" evidence="2">
    <location>
        <begin position="357"/>
        <end position="376"/>
    </location>
</feature>
<dbReference type="PANTHER" id="PTHR43646:SF3">
    <property type="entry name" value="SLR1566 PROTEIN"/>
    <property type="match status" value="1"/>
</dbReference>
<dbReference type="Pfam" id="PF00535">
    <property type="entry name" value="Glycos_transf_2"/>
    <property type="match status" value="1"/>
</dbReference>
<feature type="transmembrane region" description="Helical" evidence="2">
    <location>
        <begin position="215"/>
        <end position="234"/>
    </location>
</feature>
<dbReference type="SUPFAM" id="SSF53448">
    <property type="entry name" value="Nucleotide-diphospho-sugar transferases"/>
    <property type="match status" value="1"/>
</dbReference>
<evidence type="ECO:0000313" key="5">
    <source>
        <dbReference type="Proteomes" id="UP000199229"/>
    </source>
</evidence>